<organism evidence="1 2">
    <name type="scientific">Cetraspora pellucida</name>
    <dbReference type="NCBI Taxonomy" id="1433469"/>
    <lineage>
        <taxon>Eukaryota</taxon>
        <taxon>Fungi</taxon>
        <taxon>Fungi incertae sedis</taxon>
        <taxon>Mucoromycota</taxon>
        <taxon>Glomeromycotina</taxon>
        <taxon>Glomeromycetes</taxon>
        <taxon>Diversisporales</taxon>
        <taxon>Gigasporaceae</taxon>
        <taxon>Cetraspora</taxon>
    </lineage>
</organism>
<proteinExistence type="predicted"/>
<protein>
    <submittedName>
        <fullName evidence="1">24273_t:CDS:1</fullName>
    </submittedName>
</protein>
<reference evidence="1" key="1">
    <citation type="submission" date="2021-06" db="EMBL/GenBank/DDBJ databases">
        <authorList>
            <person name="Kallberg Y."/>
            <person name="Tangrot J."/>
            <person name="Rosling A."/>
        </authorList>
    </citation>
    <scope>NUCLEOTIDE SEQUENCE</scope>
    <source>
        <strain evidence="1">FL966</strain>
    </source>
</reference>
<gene>
    <name evidence="1" type="ORF">CPELLU_LOCUS20269</name>
</gene>
<dbReference type="Proteomes" id="UP000789759">
    <property type="component" value="Unassembled WGS sequence"/>
</dbReference>
<accession>A0A9N9PL06</accession>
<keyword evidence="2" id="KW-1185">Reference proteome</keyword>
<evidence type="ECO:0000313" key="1">
    <source>
        <dbReference type="EMBL" id="CAG8827022.1"/>
    </source>
</evidence>
<feature type="non-terminal residue" evidence="1">
    <location>
        <position position="1"/>
    </location>
</feature>
<evidence type="ECO:0000313" key="2">
    <source>
        <dbReference type="Proteomes" id="UP000789759"/>
    </source>
</evidence>
<dbReference type="AlphaFoldDB" id="A0A9N9PL06"/>
<sequence length="81" mass="9397">LSRPDKSRLSYDPVIQFGVPDREIQLTATKRLAENDRPYIENLFFILQFDFPKSLHVGRLVVSLLNCVYRYGVRFAVAHAD</sequence>
<dbReference type="EMBL" id="CAJVQA010058327">
    <property type="protein sequence ID" value="CAG8827022.1"/>
    <property type="molecule type" value="Genomic_DNA"/>
</dbReference>
<dbReference type="OrthoDB" id="10487032at2759"/>
<comment type="caution">
    <text evidence="1">The sequence shown here is derived from an EMBL/GenBank/DDBJ whole genome shotgun (WGS) entry which is preliminary data.</text>
</comment>
<name>A0A9N9PL06_9GLOM</name>